<dbReference type="Proteomes" id="UP000245474">
    <property type="component" value="Unassembled WGS sequence"/>
</dbReference>
<evidence type="ECO:0000313" key="2">
    <source>
        <dbReference type="Proteomes" id="UP000245474"/>
    </source>
</evidence>
<dbReference type="Pfam" id="PF11655">
    <property type="entry name" value="DUF2589"/>
    <property type="match status" value="1"/>
</dbReference>
<organism evidence="1 2">
    <name type="scientific">Sediminicurvatus halobius</name>
    <dbReference type="NCBI Taxonomy" id="2182432"/>
    <lineage>
        <taxon>Bacteria</taxon>
        <taxon>Pseudomonadati</taxon>
        <taxon>Pseudomonadota</taxon>
        <taxon>Gammaproteobacteria</taxon>
        <taxon>Chromatiales</taxon>
        <taxon>Ectothiorhodospiraceae</taxon>
        <taxon>Sediminicurvatus</taxon>
    </lineage>
</organism>
<reference evidence="1 2" key="1">
    <citation type="submission" date="2018-05" db="EMBL/GenBank/DDBJ databases">
        <title>Spiribacter halobius sp. nov., a moderately halophilic bacterium isolated from marine solar saltern.</title>
        <authorList>
            <person name="Zheng W.-S."/>
            <person name="Lu D.-C."/>
            <person name="Du Z.-J."/>
        </authorList>
    </citation>
    <scope>NUCLEOTIDE SEQUENCE [LARGE SCALE GENOMIC DNA]</scope>
    <source>
        <strain evidence="1 2">E85</strain>
    </source>
</reference>
<dbReference type="AlphaFoldDB" id="A0A2U2N0R8"/>
<protein>
    <submittedName>
        <fullName evidence="1">Uncharacterized protein</fullName>
    </submittedName>
</protein>
<dbReference type="OrthoDB" id="1043330at2"/>
<accession>A0A2U2N0R8</accession>
<dbReference type="RefSeq" id="WP_109678909.1">
    <property type="nucleotide sequence ID" value="NZ_CP086615.1"/>
</dbReference>
<proteinExistence type="predicted"/>
<comment type="caution">
    <text evidence="1">The sequence shown here is derived from an EMBL/GenBank/DDBJ whole genome shotgun (WGS) entry which is preliminary data.</text>
</comment>
<dbReference type="InterPro" id="IPR024510">
    <property type="entry name" value="DUF2589"/>
</dbReference>
<keyword evidence="2" id="KW-1185">Reference proteome</keyword>
<evidence type="ECO:0000313" key="1">
    <source>
        <dbReference type="EMBL" id="PWG62710.1"/>
    </source>
</evidence>
<dbReference type="EMBL" id="QFFI01000016">
    <property type="protein sequence ID" value="PWG62710.1"/>
    <property type="molecule type" value="Genomic_DNA"/>
</dbReference>
<gene>
    <name evidence="1" type="ORF">DEM34_11205</name>
</gene>
<name>A0A2U2N0R8_9GAMM</name>
<sequence length="109" mass="12101">MTIDFEFQIRDVETRESTSVRKVSAEAKANYWFFKVKVKGSYSNRTTNKRQTDRRTTLKITVNAVQDEIPEGLGRVLDILHESVKVVPIGEAQPVPGVNPGTGVTPASP</sequence>